<dbReference type="GO" id="GO:0005524">
    <property type="term" value="F:ATP binding"/>
    <property type="evidence" value="ECO:0007669"/>
    <property type="project" value="UniProtKB-KW"/>
</dbReference>
<evidence type="ECO:0000256" key="7">
    <source>
        <dbReference type="ARBA" id="ARBA00047899"/>
    </source>
</evidence>
<keyword evidence="3" id="KW-0808">Transferase</keyword>
<comment type="caution">
    <text evidence="11">The sequence shown here is derived from an EMBL/GenBank/DDBJ whole genome shotgun (WGS) entry which is preliminary data.</text>
</comment>
<evidence type="ECO:0000256" key="3">
    <source>
        <dbReference type="ARBA" id="ARBA00022679"/>
    </source>
</evidence>
<evidence type="ECO:0000256" key="6">
    <source>
        <dbReference type="ARBA" id="ARBA00022840"/>
    </source>
</evidence>
<feature type="domain" description="Protein kinase" evidence="10">
    <location>
        <begin position="108"/>
        <end position="454"/>
    </location>
</feature>
<feature type="compositionally biased region" description="Basic and acidic residues" evidence="9">
    <location>
        <begin position="33"/>
        <end position="46"/>
    </location>
</feature>
<gene>
    <name evidence="11" type="ORF">N7460_010570</name>
</gene>
<dbReference type="Proteomes" id="UP001219568">
    <property type="component" value="Unassembled WGS sequence"/>
</dbReference>
<comment type="catalytic activity">
    <reaction evidence="7">
        <text>L-threonyl-[protein] + ATP = O-phospho-L-threonyl-[protein] + ADP + H(+)</text>
        <dbReference type="Rhea" id="RHEA:46608"/>
        <dbReference type="Rhea" id="RHEA-COMP:11060"/>
        <dbReference type="Rhea" id="RHEA-COMP:11605"/>
        <dbReference type="ChEBI" id="CHEBI:15378"/>
        <dbReference type="ChEBI" id="CHEBI:30013"/>
        <dbReference type="ChEBI" id="CHEBI:30616"/>
        <dbReference type="ChEBI" id="CHEBI:61977"/>
        <dbReference type="ChEBI" id="CHEBI:456216"/>
        <dbReference type="EC" id="2.7.11.1"/>
    </reaction>
</comment>
<feature type="region of interest" description="Disordered" evidence="9">
    <location>
        <begin position="22"/>
        <end position="46"/>
    </location>
</feature>
<keyword evidence="2" id="KW-0723">Serine/threonine-protein kinase</keyword>
<keyword evidence="6" id="KW-0067">ATP-binding</keyword>
<proteinExistence type="predicted"/>
<reference evidence="11" key="2">
    <citation type="submission" date="2023-01" db="EMBL/GenBank/DDBJ databases">
        <authorList>
            <person name="Petersen C."/>
        </authorList>
    </citation>
    <scope>NUCLEOTIDE SEQUENCE</scope>
    <source>
        <strain evidence="11">IBT 15450</strain>
    </source>
</reference>
<evidence type="ECO:0000256" key="1">
    <source>
        <dbReference type="ARBA" id="ARBA00012513"/>
    </source>
</evidence>
<dbReference type="InterPro" id="IPR011009">
    <property type="entry name" value="Kinase-like_dom_sf"/>
</dbReference>
<accession>A0AAD6I429</accession>
<dbReference type="PANTHER" id="PTHR24343">
    <property type="entry name" value="SERINE/THREONINE KINASE"/>
    <property type="match status" value="1"/>
</dbReference>
<dbReference type="Pfam" id="PF00069">
    <property type="entry name" value="Pkinase"/>
    <property type="match status" value="1"/>
</dbReference>
<evidence type="ECO:0000313" key="11">
    <source>
        <dbReference type="EMBL" id="KAJ6030304.1"/>
    </source>
</evidence>
<dbReference type="GO" id="GO:0004674">
    <property type="term" value="F:protein serine/threonine kinase activity"/>
    <property type="evidence" value="ECO:0007669"/>
    <property type="project" value="UniProtKB-KW"/>
</dbReference>
<keyword evidence="4" id="KW-0547">Nucleotide-binding</keyword>
<evidence type="ECO:0000256" key="9">
    <source>
        <dbReference type="SAM" id="MobiDB-lite"/>
    </source>
</evidence>
<reference evidence="11" key="1">
    <citation type="journal article" date="2023" name="IMA Fungus">
        <title>Comparative genomic study of the Penicillium genus elucidates a diverse pangenome and 15 lateral gene transfer events.</title>
        <authorList>
            <person name="Petersen C."/>
            <person name="Sorensen T."/>
            <person name="Nielsen M.R."/>
            <person name="Sondergaard T.E."/>
            <person name="Sorensen J.L."/>
            <person name="Fitzpatrick D.A."/>
            <person name="Frisvad J.C."/>
            <person name="Nielsen K.L."/>
        </authorList>
    </citation>
    <scope>NUCLEOTIDE SEQUENCE</scope>
    <source>
        <strain evidence="11">IBT 15450</strain>
    </source>
</reference>
<name>A0AAD6I429_PENCN</name>
<dbReference type="SUPFAM" id="SSF56112">
    <property type="entry name" value="Protein kinase-like (PK-like)"/>
    <property type="match status" value="1"/>
</dbReference>
<evidence type="ECO:0000256" key="4">
    <source>
        <dbReference type="ARBA" id="ARBA00022741"/>
    </source>
</evidence>
<dbReference type="EC" id="2.7.11.1" evidence="1"/>
<dbReference type="GO" id="GO:0005829">
    <property type="term" value="C:cytosol"/>
    <property type="evidence" value="ECO:0007669"/>
    <property type="project" value="TreeGrafter"/>
</dbReference>
<organism evidence="11 12">
    <name type="scientific">Penicillium canescens</name>
    <dbReference type="NCBI Taxonomy" id="5083"/>
    <lineage>
        <taxon>Eukaryota</taxon>
        <taxon>Fungi</taxon>
        <taxon>Dikarya</taxon>
        <taxon>Ascomycota</taxon>
        <taxon>Pezizomycotina</taxon>
        <taxon>Eurotiomycetes</taxon>
        <taxon>Eurotiomycetidae</taxon>
        <taxon>Eurotiales</taxon>
        <taxon>Aspergillaceae</taxon>
        <taxon>Penicillium</taxon>
    </lineage>
</organism>
<keyword evidence="5 11" id="KW-0418">Kinase</keyword>
<dbReference type="GO" id="GO:0030003">
    <property type="term" value="P:intracellular monoatomic cation homeostasis"/>
    <property type="evidence" value="ECO:0007669"/>
    <property type="project" value="TreeGrafter"/>
</dbReference>
<comment type="catalytic activity">
    <reaction evidence="8">
        <text>L-seryl-[protein] + ATP = O-phospho-L-seryl-[protein] + ADP + H(+)</text>
        <dbReference type="Rhea" id="RHEA:17989"/>
        <dbReference type="Rhea" id="RHEA-COMP:9863"/>
        <dbReference type="Rhea" id="RHEA-COMP:11604"/>
        <dbReference type="ChEBI" id="CHEBI:15378"/>
        <dbReference type="ChEBI" id="CHEBI:29999"/>
        <dbReference type="ChEBI" id="CHEBI:30616"/>
        <dbReference type="ChEBI" id="CHEBI:83421"/>
        <dbReference type="ChEBI" id="CHEBI:456216"/>
        <dbReference type="EC" id="2.7.11.1"/>
    </reaction>
</comment>
<evidence type="ECO:0000313" key="12">
    <source>
        <dbReference type="Proteomes" id="UP001219568"/>
    </source>
</evidence>
<feature type="compositionally biased region" description="Polar residues" evidence="9">
    <location>
        <begin position="75"/>
        <end position="112"/>
    </location>
</feature>
<feature type="region of interest" description="Disordered" evidence="9">
    <location>
        <begin position="64"/>
        <end position="112"/>
    </location>
</feature>
<evidence type="ECO:0000256" key="8">
    <source>
        <dbReference type="ARBA" id="ARBA00048679"/>
    </source>
</evidence>
<dbReference type="EMBL" id="JAQJZL010000014">
    <property type="protein sequence ID" value="KAJ6030304.1"/>
    <property type="molecule type" value="Genomic_DNA"/>
</dbReference>
<dbReference type="Gene3D" id="1.10.510.10">
    <property type="entry name" value="Transferase(Phosphotransferase) domain 1"/>
    <property type="match status" value="1"/>
</dbReference>
<keyword evidence="12" id="KW-1185">Reference proteome</keyword>
<dbReference type="AlphaFoldDB" id="A0AAD6I429"/>
<dbReference type="PANTHER" id="PTHR24343:SF558">
    <property type="entry name" value="PROTEIN KINASE DOMAIN-CONTAINING PROTEIN"/>
    <property type="match status" value="1"/>
</dbReference>
<evidence type="ECO:0000259" key="10">
    <source>
        <dbReference type="PROSITE" id="PS50011"/>
    </source>
</evidence>
<sequence length="467" mass="52286">MQKESTQDTHPHHPFEHVQVPAHPLSSHHHHVRREDGTETRDFERPHILDGLTNVLSGWGWLTPESEGRSHSRKSLSGQGSLDPQGTSLESDQIQRTTGTNDKAEEASQTSFAEDYGKFNRVLQYDDSSTVQLYEKKVPGFDPTTSPAKPSQSNMLARLRRASTSSTIRELYAVKVFRHAQNTSFPLDSPIQHGSQTESLCHPNIVPIIDILYNKQKDLCLVMPYCAGGSLRYFLSQRGRPRENLSTEEVNCFAIQILRAVAFLHERDIAHGDIRPEHILLTAQGAIKVGGFGEDEDSIRELAQLSHGSNLTSSASVPSSNSAPASNYKPKLCIRRRASDLSVPYLPPERFPSRRGSRRQSYTHQDVFDIRAGDIWACGIIYMVLRSGQLLWHSAHRVNPEKSFADYLSCRLEEDGYSPIQVLENRCRNVVYAMLHPDSGSRITAAEVLRSEWALGVAVCEVGERGL</sequence>
<evidence type="ECO:0000256" key="2">
    <source>
        <dbReference type="ARBA" id="ARBA00022527"/>
    </source>
</evidence>
<dbReference type="InterPro" id="IPR000719">
    <property type="entry name" value="Prot_kinase_dom"/>
</dbReference>
<dbReference type="PROSITE" id="PS50011">
    <property type="entry name" value="PROTEIN_KINASE_DOM"/>
    <property type="match status" value="1"/>
</dbReference>
<protein>
    <recommendedName>
        <fullName evidence="1">non-specific serine/threonine protein kinase</fullName>
        <ecNumber evidence="1">2.7.11.1</ecNumber>
    </recommendedName>
</protein>
<evidence type="ECO:0000256" key="5">
    <source>
        <dbReference type="ARBA" id="ARBA00022777"/>
    </source>
</evidence>